<dbReference type="Gene3D" id="3.80.10.10">
    <property type="entry name" value="Ribonuclease Inhibitor"/>
    <property type="match status" value="1"/>
</dbReference>
<proteinExistence type="predicted"/>
<feature type="region of interest" description="Disordered" evidence="1">
    <location>
        <begin position="648"/>
        <end position="670"/>
    </location>
</feature>
<sequence>MSDDESLTSTSSDEESDTDEMPIAKLKGWRRLLALLDKENSEVISTMTNVLADYPEFASLRIYGPKSFKFRIFQWYPDVYEGARFYPLFILVSRGANLEAVKKVHELAPQALEATTIMTLHHYDTFFNLELAATGEPKPSVLVYLIEECPELVSCLGEQEVQSILENLSRNPYDEGELPFLKCFLSNLLDNAPVTYDFDRLQQICSFDGLSKDIIDRVAYYAQDSVSHRLSHLHVLKNVSKGYVKALVIVMPRITELELPRHYEGPVGEVFPSLTRSIANNGTHLRILKLSLPSILMNDSKDARQSVCSLAANLLQLEHLELHCPWKPNGVYDNLMLQDLVKGIEHRRSPIASLELSGFLLAGIFQDLVSLLLSPNGATKLTLSGCSLEGDFPFTSVASSAARNGASLKGLTVQYGYIPSDSLLALITLLSQLPTLEMVELSTFDSHLNSDICCEHILSLVQQSKQLRSLTLRRFPEVYLDRLWDILRPDDHSLEELIFEVLPEKCRTGRADNHEQFITSFEPGLAELLQTNTTLGLCLFGQSNRLCYPNRTPQRHARCREINYLLALNALGRKKARDCSVAGLVKLLARPNEDFFVSGLLQHPEYDIIEDGDMEKYFDDDGNLILIEEDAVIIGLLFGLLQQNPDSWAKSGGNRSNQQRPTKRPRVLPL</sequence>
<evidence type="ECO:0000313" key="3">
    <source>
        <dbReference type="Proteomes" id="UP001153069"/>
    </source>
</evidence>
<protein>
    <submittedName>
        <fullName evidence="2">Uncharacterized protein</fullName>
    </submittedName>
</protein>
<comment type="caution">
    <text evidence="2">The sequence shown here is derived from an EMBL/GenBank/DDBJ whole genome shotgun (WGS) entry which is preliminary data.</text>
</comment>
<feature type="compositionally biased region" description="Basic residues" evidence="1">
    <location>
        <begin position="661"/>
        <end position="670"/>
    </location>
</feature>
<dbReference type="InterPro" id="IPR032675">
    <property type="entry name" value="LRR_dom_sf"/>
</dbReference>
<evidence type="ECO:0000313" key="2">
    <source>
        <dbReference type="EMBL" id="CAB9508733.1"/>
    </source>
</evidence>
<dbReference type="SUPFAM" id="SSF52047">
    <property type="entry name" value="RNI-like"/>
    <property type="match status" value="1"/>
</dbReference>
<gene>
    <name evidence="2" type="ORF">SEMRO_358_G125850.1</name>
</gene>
<name>A0A9N8HBE1_9STRA</name>
<feature type="region of interest" description="Disordered" evidence="1">
    <location>
        <begin position="1"/>
        <end position="20"/>
    </location>
</feature>
<reference evidence="2" key="1">
    <citation type="submission" date="2020-06" db="EMBL/GenBank/DDBJ databases">
        <authorList>
            <consortium name="Plant Systems Biology data submission"/>
        </authorList>
    </citation>
    <scope>NUCLEOTIDE SEQUENCE</scope>
    <source>
        <strain evidence="2">D6</strain>
    </source>
</reference>
<dbReference type="Proteomes" id="UP001153069">
    <property type="component" value="Unassembled WGS sequence"/>
</dbReference>
<organism evidence="2 3">
    <name type="scientific">Seminavis robusta</name>
    <dbReference type="NCBI Taxonomy" id="568900"/>
    <lineage>
        <taxon>Eukaryota</taxon>
        <taxon>Sar</taxon>
        <taxon>Stramenopiles</taxon>
        <taxon>Ochrophyta</taxon>
        <taxon>Bacillariophyta</taxon>
        <taxon>Bacillariophyceae</taxon>
        <taxon>Bacillariophycidae</taxon>
        <taxon>Naviculales</taxon>
        <taxon>Naviculaceae</taxon>
        <taxon>Seminavis</taxon>
    </lineage>
</organism>
<accession>A0A9N8HBE1</accession>
<dbReference type="AlphaFoldDB" id="A0A9N8HBE1"/>
<evidence type="ECO:0000256" key="1">
    <source>
        <dbReference type="SAM" id="MobiDB-lite"/>
    </source>
</evidence>
<dbReference type="EMBL" id="CAICTM010000357">
    <property type="protein sequence ID" value="CAB9508733.1"/>
    <property type="molecule type" value="Genomic_DNA"/>
</dbReference>
<keyword evidence="3" id="KW-1185">Reference proteome</keyword>